<dbReference type="RefSeq" id="WP_013455954.1">
    <property type="nucleotide sequence ID" value="NC_014760.1"/>
</dbReference>
<dbReference type="Proteomes" id="UP000008713">
    <property type="component" value="Chromosome"/>
</dbReference>
<keyword evidence="1" id="KW-0812">Transmembrane</keyword>
<name>A0A454ANT0_MYCBG</name>
<dbReference type="Pfam" id="PF01368">
    <property type="entry name" value="DHH"/>
    <property type="match status" value="1"/>
</dbReference>
<dbReference type="Gene3D" id="3.10.310.30">
    <property type="match status" value="1"/>
</dbReference>
<dbReference type="EMBL" id="CP002188">
    <property type="protein sequence ID" value="ADR24714.1"/>
    <property type="molecule type" value="Genomic_DNA"/>
</dbReference>
<evidence type="ECO:0000313" key="5">
    <source>
        <dbReference type="Proteomes" id="UP000008713"/>
    </source>
</evidence>
<dbReference type="GO" id="GO:0003676">
    <property type="term" value="F:nucleic acid binding"/>
    <property type="evidence" value="ECO:0007669"/>
    <property type="project" value="InterPro"/>
</dbReference>
<dbReference type="PANTHER" id="PTHR47618">
    <property type="entry name" value="BIFUNCTIONAL OLIGORIBONUCLEASE AND PAP PHOSPHATASE NRNA"/>
    <property type="match status" value="1"/>
</dbReference>
<dbReference type="PIRSF" id="PIRSF026583">
    <property type="entry name" value="YybT"/>
    <property type="match status" value="1"/>
</dbReference>
<dbReference type="InterPro" id="IPR038763">
    <property type="entry name" value="DHH_sf"/>
</dbReference>
<keyword evidence="1" id="KW-0472">Membrane</keyword>
<accession>A0A454ANT0</accession>
<evidence type="ECO:0000256" key="1">
    <source>
        <dbReference type="SAM" id="Phobius"/>
    </source>
</evidence>
<dbReference type="Pfam" id="PF24898">
    <property type="entry name" value="GGDEF_GdpP"/>
    <property type="match status" value="1"/>
</dbReference>
<dbReference type="Pfam" id="PF02272">
    <property type="entry name" value="DHHA1"/>
    <property type="match status" value="1"/>
</dbReference>
<dbReference type="Gene3D" id="3.90.1640.10">
    <property type="entry name" value="inorganic pyrophosphatase (n-terminal core)"/>
    <property type="match status" value="1"/>
</dbReference>
<dbReference type="OrthoDB" id="9759476at2"/>
<sequence>MNLSNIPSKKKTVIIYGTICLLAIITLIACVVLITKFSNSQSKIWASAVVGLTISAIIASTVGLLLIRMYWSQNAIIKKSFNFFIDEIISHNSIGLLIYDNNFNILWTSSFIKNKFGRKWVGYTLAEFFKYYDSNFDTNLQSINFKDNENYYHAEIWPLKNCISIKDITLEQHMIQIYSNQLPVIGEVEIDNYQLYHSILSKEELYKVNQEFIAILDELVTKYNFVYRQYTNGKFLVFTNKESIDKMVSVDFSFFSKIHSALKNSKINNHLISISAGFALGYQNLWEKTEQAKNALLQAQSRGGDQVAIFSNVERPKYFGSSSEILYDISRTRIKRIADVIESKLRDPKIKKVICYGHSNADLDAIGSSLGIWALAKEYNKEAYICSVTQDSTTEAAIEKIIPKDEEIFIKPQVANKITDESTLVFLLDNSQLDRTDNKDCINNTKVNNIFILDHHRLGSSIDFCPSVNRYIDSAASSASEIVTEILMFVQKVISIKPFVAQMLLNGIYLDTLQFTKKVNARTFIAAGWLEEKGANSAKSSEILKIDEDTWNDVNDLLSNIQEVKPGYFLAYKDIPLTNDVISIASEEILKISGRKASFVIAKLKGTKFYKMSARGLDVNVQLIAEAVGGGGHFGTAAAVSSEEFSTFIDNVKQAIVSEKNEGYTN</sequence>
<dbReference type="GeneID" id="31507929"/>
<keyword evidence="1" id="KW-1133">Transmembrane helix</keyword>
<feature type="transmembrane region" description="Helical" evidence="1">
    <location>
        <begin position="46"/>
        <end position="71"/>
    </location>
</feature>
<feature type="domain" description="DHHA1" evidence="3">
    <location>
        <begin position="576"/>
        <end position="656"/>
    </location>
</feature>
<dbReference type="SUPFAM" id="SSF64182">
    <property type="entry name" value="DHH phosphoesterases"/>
    <property type="match status" value="1"/>
</dbReference>
<gene>
    <name evidence="4" type="ordered locus">MBOVPG45_0583</name>
</gene>
<evidence type="ECO:0000313" key="4">
    <source>
        <dbReference type="EMBL" id="ADR24714.1"/>
    </source>
</evidence>
<dbReference type="KEGG" id="mbv:MBOVPG45_0583"/>
<dbReference type="InterPro" id="IPR001667">
    <property type="entry name" value="DDH_dom"/>
</dbReference>
<evidence type="ECO:0000259" key="2">
    <source>
        <dbReference type="Pfam" id="PF01368"/>
    </source>
</evidence>
<dbReference type="InterPro" id="IPR003156">
    <property type="entry name" value="DHHA1_dom"/>
</dbReference>
<dbReference type="InterPro" id="IPR014528">
    <property type="entry name" value="GdpP/PdeA"/>
</dbReference>
<dbReference type="InterPro" id="IPR051319">
    <property type="entry name" value="Oligoribo/pAp-PDE_c-di-AMP_PDE"/>
</dbReference>
<evidence type="ECO:0000259" key="3">
    <source>
        <dbReference type="Pfam" id="PF02272"/>
    </source>
</evidence>
<feature type="transmembrane region" description="Helical" evidence="1">
    <location>
        <begin position="13"/>
        <end position="34"/>
    </location>
</feature>
<reference evidence="4 5" key="1">
    <citation type="journal article" date="2011" name="Infect. Immun.">
        <title>Complete genome sequence of Mycoplasma bovis type strain PG45 (ATCC 25523).</title>
        <authorList>
            <person name="Wise K.S."/>
            <person name="Calcutt M.J."/>
            <person name="Foecking M.F."/>
            <person name="Roske K."/>
            <person name="Madupu R."/>
            <person name="Methe B.A."/>
        </authorList>
    </citation>
    <scope>NUCLEOTIDE SEQUENCE [LARGE SCALE GENOMIC DNA]</scope>
    <source>
        <strain evidence="5">ATCC 25523 / DSM 22781 / NCTC 10131 / PG45</strain>
    </source>
</reference>
<proteinExistence type="predicted"/>
<dbReference type="AlphaFoldDB" id="A0A454ANT0"/>
<organism evidence="4 5">
    <name type="scientific">Mycoplasmopsis bovis (strain ATCC 25523 / DSM 22781 / NCTC 10131 / PG45)</name>
    <name type="common">Mycoplasma bovis</name>
    <dbReference type="NCBI Taxonomy" id="289397"/>
    <lineage>
        <taxon>Bacteria</taxon>
        <taxon>Bacillati</taxon>
        <taxon>Mycoplasmatota</taxon>
        <taxon>Mycoplasmoidales</taxon>
        <taxon>Metamycoplasmataceae</taxon>
        <taxon>Mycoplasmopsis</taxon>
    </lineage>
</organism>
<feature type="domain" description="DDH" evidence="2">
    <location>
        <begin position="352"/>
        <end position="508"/>
    </location>
</feature>
<protein>
    <submittedName>
        <fullName evidence="4">DHH family protein</fullName>
    </submittedName>
</protein>
<dbReference type="PANTHER" id="PTHR47618:SF2">
    <property type="entry name" value="CYCLIC-DI-AMP PHOSPHODIESTERASE GDPP"/>
    <property type="match status" value="1"/>
</dbReference>